<dbReference type="RefSeq" id="XP_025554938.1">
    <property type="nucleotide sequence ID" value="XM_025700407.1"/>
</dbReference>
<keyword evidence="3" id="KW-1185">Reference proteome</keyword>
<feature type="compositionally biased region" description="Acidic residues" evidence="1">
    <location>
        <begin position="117"/>
        <end position="129"/>
    </location>
</feature>
<reference evidence="2 3" key="1">
    <citation type="submission" date="2018-02" db="EMBL/GenBank/DDBJ databases">
        <title>The genomes of Aspergillus section Nigri reveals drivers in fungal speciation.</title>
        <authorList>
            <consortium name="DOE Joint Genome Institute"/>
            <person name="Vesth T.C."/>
            <person name="Nybo J."/>
            <person name="Theobald S."/>
            <person name="Brandl J."/>
            <person name="Frisvad J.C."/>
            <person name="Nielsen K.F."/>
            <person name="Lyhne E.K."/>
            <person name="Kogle M.E."/>
            <person name="Kuo A."/>
            <person name="Riley R."/>
            <person name="Clum A."/>
            <person name="Nolan M."/>
            <person name="Lipzen A."/>
            <person name="Salamov A."/>
            <person name="Henrissat B."/>
            <person name="Wiebenga A."/>
            <person name="De vries R.P."/>
            <person name="Grigoriev I.V."/>
            <person name="Mortensen U.H."/>
            <person name="Andersen M.R."/>
            <person name="Baker S.E."/>
        </authorList>
    </citation>
    <scope>NUCLEOTIDE SEQUENCE [LARGE SCALE GENOMIC DNA]</scope>
    <source>
        <strain evidence="2 3">CBS 101889</strain>
    </source>
</reference>
<feature type="region of interest" description="Disordered" evidence="1">
    <location>
        <begin position="53"/>
        <end position="146"/>
    </location>
</feature>
<feature type="compositionally biased region" description="Polar residues" evidence="1">
    <location>
        <begin position="59"/>
        <end position="68"/>
    </location>
</feature>
<dbReference type="AlphaFoldDB" id="A0A395IC88"/>
<name>A0A395IC88_ASPHC</name>
<feature type="compositionally biased region" description="Basic residues" evidence="1">
    <location>
        <begin position="91"/>
        <end position="110"/>
    </location>
</feature>
<dbReference type="VEuPathDB" id="FungiDB:BO97DRAFT_475437"/>
<dbReference type="Proteomes" id="UP000248961">
    <property type="component" value="Unassembled WGS sequence"/>
</dbReference>
<protein>
    <submittedName>
        <fullName evidence="2">Uncharacterized protein</fullName>
    </submittedName>
</protein>
<dbReference type="OrthoDB" id="5418867at2759"/>
<dbReference type="EMBL" id="KZ824270">
    <property type="protein sequence ID" value="RAL15784.1"/>
    <property type="molecule type" value="Genomic_DNA"/>
</dbReference>
<accession>A0A395IC88</accession>
<evidence type="ECO:0000256" key="1">
    <source>
        <dbReference type="SAM" id="MobiDB-lite"/>
    </source>
</evidence>
<sequence length="146" mass="15708">MPIAWTAEANAKLFLGVLTQTRSQNMKLDYTALAEYMGSGCTVRAVQQQIDKLRKQVSDGASNPNTPAGTPRKKAATDASGGTPSKAVTPAKRKASRIAKPKTPTKKSKGAAKTEVKEDEDDDDIEDDEKFAIKDESSDESDNMCV</sequence>
<evidence type="ECO:0000313" key="2">
    <source>
        <dbReference type="EMBL" id="RAL15784.1"/>
    </source>
</evidence>
<organism evidence="2 3">
    <name type="scientific">Aspergillus homomorphus (strain CBS 101889)</name>
    <dbReference type="NCBI Taxonomy" id="1450537"/>
    <lineage>
        <taxon>Eukaryota</taxon>
        <taxon>Fungi</taxon>
        <taxon>Dikarya</taxon>
        <taxon>Ascomycota</taxon>
        <taxon>Pezizomycotina</taxon>
        <taxon>Eurotiomycetes</taxon>
        <taxon>Eurotiomycetidae</taxon>
        <taxon>Eurotiales</taxon>
        <taxon>Aspergillaceae</taxon>
        <taxon>Aspergillus</taxon>
        <taxon>Aspergillus subgen. Circumdati</taxon>
    </lineage>
</organism>
<evidence type="ECO:0000313" key="3">
    <source>
        <dbReference type="Proteomes" id="UP000248961"/>
    </source>
</evidence>
<gene>
    <name evidence="2" type="ORF">BO97DRAFT_475437</name>
</gene>
<feature type="compositionally biased region" description="Acidic residues" evidence="1">
    <location>
        <begin position="137"/>
        <end position="146"/>
    </location>
</feature>
<proteinExistence type="predicted"/>
<dbReference type="STRING" id="1450537.A0A395IC88"/>
<dbReference type="GeneID" id="37204696"/>